<sequence length="550" mass="61737">MALNWFLIVVVVLMSFVFLAANVYILVYFQHPDDKNTAYFPKLLVIVGLLLAEACILLLPLDVANNSTAIGCDAGWNSTCGNLDMEVLWLIVFMAIVVFLVLLLPFAIYYYEADDGFDDAKAASRWLDALKMEVGTLIVVAIVIAITYTTSSTSTIPYEAIVMSSMPNGSIPITASNGSSSVANATIVVPSALAAYAGFHEFTDGSVISSDERLAALTHPVQATNMTVAVSVPIYITALFSFVGWFAFTIFVAIGLIALPLDLILAFFYRPRFMPADIYAQQKMLIQIRSLELLEVGKEIKAQQLTVTGSKLSLRERQKQARQDLLMMNKFKQAVYLLEKDVQELKLCHEDYKNYNPLVPFGKLVLGFLCSIVSFLWVLQIILAMLPRVPIVPFLNNYFIWFDSWFPLFGTISVGLFTLYLLACCVKGCFKFGMRCFCCALHPMEFNGTYMNSFLFNLTLILLCCIPCVQFANQAFGDYVRLTTIQTMMGVQLKYMKGFTFFWAKNVFLYILLVLAFLTLIYLAIRPRDTSSKTDKIRKKIEKQVRLATA</sequence>
<dbReference type="AlphaFoldDB" id="A0A067CMU7"/>
<feature type="transmembrane region" description="Helical" evidence="6">
    <location>
        <begin position="364"/>
        <end position="385"/>
    </location>
</feature>
<dbReference type="InterPro" id="IPR008075">
    <property type="entry name" value="LIMR"/>
</dbReference>
<dbReference type="GO" id="GO:0016020">
    <property type="term" value="C:membrane"/>
    <property type="evidence" value="ECO:0007669"/>
    <property type="project" value="UniProtKB-SubCell"/>
</dbReference>
<dbReference type="STRING" id="695850.A0A067CMU7"/>
<protein>
    <submittedName>
        <fullName evidence="7">Uncharacterized protein</fullName>
    </submittedName>
</protein>
<reference evidence="7 8" key="1">
    <citation type="journal article" date="2013" name="PLoS Genet.">
        <title>Distinctive expansion of potential virulence genes in the genome of the oomycete fish pathogen Saprolegnia parasitica.</title>
        <authorList>
            <person name="Jiang R.H."/>
            <person name="de Bruijn I."/>
            <person name="Haas B.J."/>
            <person name="Belmonte R."/>
            <person name="Lobach L."/>
            <person name="Christie J."/>
            <person name="van den Ackerveken G."/>
            <person name="Bottin A."/>
            <person name="Bulone V."/>
            <person name="Diaz-Moreno S.M."/>
            <person name="Dumas B."/>
            <person name="Fan L."/>
            <person name="Gaulin E."/>
            <person name="Govers F."/>
            <person name="Grenville-Briggs L.J."/>
            <person name="Horner N.R."/>
            <person name="Levin J.Z."/>
            <person name="Mammella M."/>
            <person name="Meijer H.J."/>
            <person name="Morris P."/>
            <person name="Nusbaum C."/>
            <person name="Oome S."/>
            <person name="Phillips A.J."/>
            <person name="van Rooyen D."/>
            <person name="Rzeszutek E."/>
            <person name="Saraiva M."/>
            <person name="Secombes C.J."/>
            <person name="Seidl M.F."/>
            <person name="Snel B."/>
            <person name="Stassen J.H."/>
            <person name="Sykes S."/>
            <person name="Tripathy S."/>
            <person name="van den Berg H."/>
            <person name="Vega-Arreguin J.C."/>
            <person name="Wawra S."/>
            <person name="Young S.K."/>
            <person name="Zeng Q."/>
            <person name="Dieguez-Uribeondo J."/>
            <person name="Russ C."/>
            <person name="Tyler B.M."/>
            <person name="van West P."/>
        </authorList>
    </citation>
    <scope>NUCLEOTIDE SEQUENCE [LARGE SCALE GENOMIC DNA]</scope>
    <source>
        <strain evidence="7 8">CBS 223.65</strain>
    </source>
</reference>
<feature type="transmembrane region" description="Helical" evidence="6">
    <location>
        <begin position="132"/>
        <end position="150"/>
    </location>
</feature>
<evidence type="ECO:0000256" key="6">
    <source>
        <dbReference type="SAM" id="Phobius"/>
    </source>
</evidence>
<evidence type="ECO:0000256" key="4">
    <source>
        <dbReference type="ARBA" id="ARBA00022989"/>
    </source>
</evidence>
<keyword evidence="8" id="KW-1185">Reference proteome</keyword>
<dbReference type="PANTHER" id="PTHR31652">
    <property type="entry name" value="LIMR FAMILY PROTEIN DDB_G0283707-RELATED"/>
    <property type="match status" value="1"/>
</dbReference>
<dbReference type="KEGG" id="spar:SPRG_07134"/>
<evidence type="ECO:0000256" key="1">
    <source>
        <dbReference type="ARBA" id="ARBA00004141"/>
    </source>
</evidence>
<evidence type="ECO:0000256" key="5">
    <source>
        <dbReference type="ARBA" id="ARBA00023136"/>
    </source>
</evidence>
<feature type="transmembrane region" description="Helical" evidence="6">
    <location>
        <begin position="39"/>
        <end position="59"/>
    </location>
</feature>
<name>A0A067CMU7_SAPPC</name>
<feature type="transmembrane region" description="Helical" evidence="6">
    <location>
        <begin position="454"/>
        <end position="472"/>
    </location>
</feature>
<dbReference type="OMA" id="KSAMCWV"/>
<comment type="subcellular location">
    <subcellularLocation>
        <location evidence="1">Membrane</location>
        <topology evidence="1">Multi-pass membrane protein</topology>
    </subcellularLocation>
</comment>
<gene>
    <name evidence="7" type="ORF">SPRG_07134</name>
</gene>
<evidence type="ECO:0000313" key="8">
    <source>
        <dbReference type="Proteomes" id="UP000030745"/>
    </source>
</evidence>
<dbReference type="Pfam" id="PF04791">
    <property type="entry name" value="LMBR1"/>
    <property type="match status" value="2"/>
</dbReference>
<dbReference type="RefSeq" id="XP_012201321.1">
    <property type="nucleotide sequence ID" value="XM_012345931.1"/>
</dbReference>
<dbReference type="InterPro" id="IPR006876">
    <property type="entry name" value="LMBR1-like_membr_prot"/>
</dbReference>
<keyword evidence="5 6" id="KW-0472">Membrane</keyword>
<feature type="transmembrane region" description="Helical" evidence="6">
    <location>
        <begin position="87"/>
        <end position="111"/>
    </location>
</feature>
<keyword evidence="3 6" id="KW-0812">Transmembrane</keyword>
<dbReference type="PRINTS" id="PR01692">
    <property type="entry name" value="LIPOCALINIMR"/>
</dbReference>
<accession>A0A067CMU7</accession>
<keyword evidence="4 6" id="KW-1133">Transmembrane helix</keyword>
<organism evidence="7 8">
    <name type="scientific">Saprolegnia parasitica (strain CBS 223.65)</name>
    <dbReference type="NCBI Taxonomy" id="695850"/>
    <lineage>
        <taxon>Eukaryota</taxon>
        <taxon>Sar</taxon>
        <taxon>Stramenopiles</taxon>
        <taxon>Oomycota</taxon>
        <taxon>Saprolegniomycetes</taxon>
        <taxon>Saprolegniales</taxon>
        <taxon>Saprolegniaceae</taxon>
        <taxon>Saprolegnia</taxon>
    </lineage>
</organism>
<feature type="transmembrane region" description="Helical" evidence="6">
    <location>
        <begin position="507"/>
        <end position="525"/>
    </location>
</feature>
<evidence type="ECO:0000256" key="2">
    <source>
        <dbReference type="ARBA" id="ARBA00010487"/>
    </source>
</evidence>
<dbReference type="OrthoDB" id="73273at2759"/>
<dbReference type="GeneID" id="24129435"/>
<dbReference type="PANTHER" id="PTHR31652:SF0">
    <property type="entry name" value="LIMR FAMILY PROTEIN DDB_G0283707-RELATED"/>
    <property type="match status" value="1"/>
</dbReference>
<evidence type="ECO:0000313" key="7">
    <source>
        <dbReference type="EMBL" id="KDO27861.1"/>
    </source>
</evidence>
<proteinExistence type="inferred from homology"/>
<feature type="transmembrane region" description="Helical" evidence="6">
    <location>
        <begin position="6"/>
        <end position="27"/>
    </location>
</feature>
<dbReference type="EMBL" id="KK583214">
    <property type="protein sequence ID" value="KDO27861.1"/>
    <property type="molecule type" value="Genomic_DNA"/>
</dbReference>
<feature type="transmembrane region" description="Helical" evidence="6">
    <location>
        <begin position="405"/>
        <end position="426"/>
    </location>
</feature>
<evidence type="ECO:0000256" key="3">
    <source>
        <dbReference type="ARBA" id="ARBA00022692"/>
    </source>
</evidence>
<dbReference type="Proteomes" id="UP000030745">
    <property type="component" value="Unassembled WGS sequence"/>
</dbReference>
<comment type="similarity">
    <text evidence="2">Belongs to the LIMR family.</text>
</comment>
<feature type="transmembrane region" description="Helical" evidence="6">
    <location>
        <begin position="242"/>
        <end position="269"/>
    </location>
</feature>
<dbReference type="VEuPathDB" id="FungiDB:SPRG_07134"/>